<feature type="region of interest" description="Disordered" evidence="1">
    <location>
        <begin position="87"/>
        <end position="200"/>
    </location>
</feature>
<protein>
    <submittedName>
        <fullName evidence="2">Uncharacterized protein</fullName>
    </submittedName>
</protein>
<reference evidence="2" key="1">
    <citation type="submission" date="2020-11" db="EMBL/GenBank/DDBJ databases">
        <authorList>
            <consortium name="DOE Joint Genome Institute"/>
            <person name="Ahrendt S."/>
            <person name="Riley R."/>
            <person name="Andreopoulos W."/>
            <person name="Labutti K."/>
            <person name="Pangilinan J."/>
            <person name="Ruiz-Duenas F.J."/>
            <person name="Barrasa J.M."/>
            <person name="Sanchez-Garcia M."/>
            <person name="Camarero S."/>
            <person name="Miyauchi S."/>
            <person name="Serrano A."/>
            <person name="Linde D."/>
            <person name="Babiker R."/>
            <person name="Drula E."/>
            <person name="Ayuso-Fernandez I."/>
            <person name="Pacheco R."/>
            <person name="Padilla G."/>
            <person name="Ferreira P."/>
            <person name="Barriuso J."/>
            <person name="Kellner H."/>
            <person name="Castanera R."/>
            <person name="Alfaro M."/>
            <person name="Ramirez L."/>
            <person name="Pisabarro A.G."/>
            <person name="Kuo A."/>
            <person name="Tritt A."/>
            <person name="Lipzen A."/>
            <person name="He G."/>
            <person name="Yan M."/>
            <person name="Ng V."/>
            <person name="Cullen D."/>
            <person name="Martin F."/>
            <person name="Rosso M.-N."/>
            <person name="Henrissat B."/>
            <person name="Hibbett D."/>
            <person name="Martinez A.T."/>
            <person name="Grigoriev I.V."/>
        </authorList>
    </citation>
    <scope>NUCLEOTIDE SEQUENCE</scope>
    <source>
        <strain evidence="2">ATCC 90797</strain>
    </source>
</reference>
<organism evidence="2 3">
    <name type="scientific">Pleurotus eryngii</name>
    <name type="common">Boletus of the steppes</name>
    <dbReference type="NCBI Taxonomy" id="5323"/>
    <lineage>
        <taxon>Eukaryota</taxon>
        <taxon>Fungi</taxon>
        <taxon>Dikarya</taxon>
        <taxon>Basidiomycota</taxon>
        <taxon>Agaricomycotina</taxon>
        <taxon>Agaricomycetes</taxon>
        <taxon>Agaricomycetidae</taxon>
        <taxon>Agaricales</taxon>
        <taxon>Pleurotineae</taxon>
        <taxon>Pleurotaceae</taxon>
        <taxon>Pleurotus</taxon>
    </lineage>
</organism>
<feature type="compositionally biased region" description="Polar residues" evidence="1">
    <location>
        <begin position="112"/>
        <end position="122"/>
    </location>
</feature>
<gene>
    <name evidence="2" type="ORF">BDN71DRAFT_1500134</name>
</gene>
<dbReference type="Proteomes" id="UP000807025">
    <property type="component" value="Unassembled WGS sequence"/>
</dbReference>
<evidence type="ECO:0000256" key="1">
    <source>
        <dbReference type="SAM" id="MobiDB-lite"/>
    </source>
</evidence>
<keyword evidence="3" id="KW-1185">Reference proteome</keyword>
<proteinExistence type="predicted"/>
<feature type="compositionally biased region" description="Polar residues" evidence="1">
    <location>
        <begin position="147"/>
        <end position="156"/>
    </location>
</feature>
<sequence length="200" mass="21874">VKTAVDTQAPTCVSGHQFDAAGAILKSLSGLKVNLAVDTHTKLDDFATDLSFNQANVPAIVSAVYTEEEALHDSKIRPTRVFFSTRGRANANETRRGDENESGGHVGHTGTRHNSCATSPSQAHWCRTPGIARTPGSLRHGARVGQTRGQTGTQKPGKTEGKWKRERDEGNGKRKTHNAKVERAKTRRTRTRERGNKARR</sequence>
<accession>A0A9P6D8I4</accession>
<evidence type="ECO:0000313" key="3">
    <source>
        <dbReference type="Proteomes" id="UP000807025"/>
    </source>
</evidence>
<name>A0A9P6D8I4_PLEER</name>
<comment type="caution">
    <text evidence="2">The sequence shown here is derived from an EMBL/GenBank/DDBJ whole genome shotgun (WGS) entry which is preliminary data.</text>
</comment>
<evidence type="ECO:0000313" key="2">
    <source>
        <dbReference type="EMBL" id="KAF9486835.1"/>
    </source>
</evidence>
<dbReference type="EMBL" id="MU154900">
    <property type="protein sequence ID" value="KAF9486835.1"/>
    <property type="molecule type" value="Genomic_DNA"/>
</dbReference>
<feature type="non-terminal residue" evidence="2">
    <location>
        <position position="1"/>
    </location>
</feature>
<feature type="compositionally biased region" description="Basic and acidic residues" evidence="1">
    <location>
        <begin position="157"/>
        <end position="172"/>
    </location>
</feature>
<dbReference type="AlphaFoldDB" id="A0A9P6D8I4"/>